<evidence type="ECO:0000256" key="7">
    <source>
        <dbReference type="ARBA" id="ARBA00022932"/>
    </source>
</evidence>
<evidence type="ECO:0000256" key="8">
    <source>
        <dbReference type="ARBA" id="ARBA00023204"/>
    </source>
</evidence>
<evidence type="ECO:0000256" key="9">
    <source>
        <dbReference type="ARBA" id="ARBA00023242"/>
    </source>
</evidence>
<organism evidence="14">
    <name type="scientific">Eremomyces bilateralis CBS 781.70</name>
    <dbReference type="NCBI Taxonomy" id="1392243"/>
    <lineage>
        <taxon>Eukaryota</taxon>
        <taxon>Fungi</taxon>
        <taxon>Dikarya</taxon>
        <taxon>Ascomycota</taxon>
        <taxon>Pezizomycotina</taxon>
        <taxon>Dothideomycetes</taxon>
        <taxon>Dothideomycetes incertae sedis</taxon>
        <taxon>Eremomycetales</taxon>
        <taxon>Eremomycetaceae</taxon>
        <taxon>Eremomyces</taxon>
    </lineage>
</organism>
<dbReference type="Pfam" id="PF14792">
    <property type="entry name" value="DNA_pol_B_palm"/>
    <property type="match status" value="1"/>
</dbReference>
<evidence type="ECO:0000256" key="5">
    <source>
        <dbReference type="ARBA" id="ARBA00022723"/>
    </source>
</evidence>
<keyword evidence="3 11" id="KW-0808">Transferase</keyword>
<dbReference type="FunFam" id="1.10.150.20:FF:000010">
    <property type="entry name" value="DNA polymerase lambda"/>
    <property type="match status" value="1"/>
</dbReference>
<dbReference type="Gene3D" id="1.10.150.20">
    <property type="entry name" value="5' to 3' exonuclease, C-terminal subdomain"/>
    <property type="match status" value="1"/>
</dbReference>
<dbReference type="GO" id="GO:0003887">
    <property type="term" value="F:DNA-directed DNA polymerase activity"/>
    <property type="evidence" value="ECO:0007669"/>
    <property type="project" value="UniProtKB-UniRule"/>
</dbReference>
<dbReference type="GO" id="GO:0005634">
    <property type="term" value="C:nucleus"/>
    <property type="evidence" value="ECO:0007669"/>
    <property type="project" value="UniProtKB-SubCell"/>
</dbReference>
<dbReference type="Gene3D" id="3.30.460.10">
    <property type="entry name" value="Beta Polymerase, domain 2"/>
    <property type="match status" value="1"/>
</dbReference>
<dbReference type="PANTHER" id="PTHR11276:SF29">
    <property type="entry name" value="DNA POLYMERASE TYPE-X FAMILY PROTEIN POL4"/>
    <property type="match status" value="1"/>
</dbReference>
<dbReference type="InterPro" id="IPR018944">
    <property type="entry name" value="DNA_pol_lambd_fingers_domain"/>
</dbReference>
<dbReference type="Pfam" id="PF14716">
    <property type="entry name" value="HHH_8"/>
    <property type="match status" value="1"/>
</dbReference>
<keyword evidence="6 11" id="KW-0227">DNA damage</keyword>
<feature type="domain" description="DNA-directed DNA polymerase X" evidence="13">
    <location>
        <begin position="284"/>
        <end position="662"/>
    </location>
</feature>
<dbReference type="PANTHER" id="PTHR11276">
    <property type="entry name" value="DNA POLYMERASE TYPE-X FAMILY MEMBER"/>
    <property type="match status" value="1"/>
</dbReference>
<evidence type="ECO:0000256" key="2">
    <source>
        <dbReference type="ARBA" id="ARBA00008323"/>
    </source>
</evidence>
<reference evidence="16" key="2">
    <citation type="submission" date="2020-04" db="EMBL/GenBank/DDBJ databases">
        <authorList>
            <consortium name="NCBI Genome Project"/>
        </authorList>
    </citation>
    <scope>NUCLEOTIDE SEQUENCE</scope>
    <source>
        <strain evidence="16">CBS 781.70</strain>
    </source>
</reference>
<dbReference type="CDD" id="cd00141">
    <property type="entry name" value="NT_POLXc"/>
    <property type="match status" value="1"/>
</dbReference>
<keyword evidence="7 11" id="KW-0239">DNA-directed DNA polymerase</keyword>
<dbReference type="GO" id="GO:0046872">
    <property type="term" value="F:metal ion binding"/>
    <property type="evidence" value="ECO:0007669"/>
    <property type="project" value="UniProtKB-UniRule"/>
</dbReference>
<accession>A0A6G1G3M5</accession>
<dbReference type="InterPro" id="IPR027421">
    <property type="entry name" value="DNA_pol_lamdba_lyase_dom_sf"/>
</dbReference>
<evidence type="ECO:0000256" key="10">
    <source>
        <dbReference type="ARBA" id="ARBA00049244"/>
    </source>
</evidence>
<dbReference type="RefSeq" id="XP_033534147.1">
    <property type="nucleotide sequence ID" value="XM_033675334.1"/>
</dbReference>
<dbReference type="SUPFAM" id="SSF47802">
    <property type="entry name" value="DNA polymerase beta, N-terminal domain-like"/>
    <property type="match status" value="1"/>
</dbReference>
<dbReference type="InterPro" id="IPR002008">
    <property type="entry name" value="DNA_pol_X_beta-like"/>
</dbReference>
<dbReference type="PRINTS" id="PR00869">
    <property type="entry name" value="DNAPOLX"/>
</dbReference>
<gene>
    <name evidence="14 16" type="ORF">P152DRAFT_341920</name>
</gene>
<protein>
    <recommendedName>
        <fullName evidence="11">DNA polymerase</fullName>
        <ecNumber evidence="11">2.7.7.7</ecNumber>
    </recommendedName>
</protein>
<dbReference type="GeneID" id="54415904"/>
<feature type="compositionally biased region" description="Basic and acidic residues" evidence="12">
    <location>
        <begin position="211"/>
        <end position="222"/>
    </location>
</feature>
<dbReference type="InterPro" id="IPR002054">
    <property type="entry name" value="DNA-dir_DNA_pol_X"/>
</dbReference>
<evidence type="ECO:0000259" key="13">
    <source>
        <dbReference type="SMART" id="SM00483"/>
    </source>
</evidence>
<dbReference type="Pfam" id="PF10391">
    <property type="entry name" value="DNA_pol_lambd_f"/>
    <property type="match status" value="1"/>
</dbReference>
<comment type="subcellular location">
    <subcellularLocation>
        <location evidence="1 11">Nucleus</location>
    </subcellularLocation>
</comment>
<dbReference type="SUPFAM" id="SSF81585">
    <property type="entry name" value="PsbU/PolX domain-like"/>
    <property type="match status" value="1"/>
</dbReference>
<dbReference type="PRINTS" id="PR00870">
    <property type="entry name" value="DNAPOLXBETA"/>
</dbReference>
<proteinExistence type="inferred from homology"/>
<dbReference type="InterPro" id="IPR010996">
    <property type="entry name" value="HHH_MUS81"/>
</dbReference>
<evidence type="ECO:0000256" key="1">
    <source>
        <dbReference type="ARBA" id="ARBA00004123"/>
    </source>
</evidence>
<keyword evidence="4 11" id="KW-0548">Nucleotidyltransferase</keyword>
<evidence type="ECO:0000256" key="6">
    <source>
        <dbReference type="ARBA" id="ARBA00022763"/>
    </source>
</evidence>
<sequence length="664" mass="74532">MSSPIPETPSTIAEPSSLLRIESESILGGDAEWKHAELDLSELRSIHVLHTHTTTLELHDLEDKLLECNAPLTYDPSETRIFLTKIRSKRRVELELRSRGVYIESAEIAHDEPPKKRTKLDSQATLSQLSVDQSEVDEGVESNQDDYAQVLRVDWLKDSLAAQRLEAFEPYQILAGRIGRAAEHDIVAGSSSLKPAPKHATQSILIRARDDAPTASGREHQCPYRGGHFHSRTKPTISQKRPAPPLSLTQSTTGSDDEAALPPAPDWVREKLIYACQRRHPRSPPNTEFIALLKRIKLARILTSDEIGVRAYSTAIASMCAYPHVMRRTAEVARLPGCDGKISALWQEWHDTGSLQAVQEFEKDEEMKVVRLFYDIWGVGSTTARQFYARGWRDLDDVVEYGWSTLTRAQQIGVKFYDEFLIPIPYEEVERITAVVLEHAKRVRDEGVEAIVVGGYRKRKPDVMDVDIILTHRKLDVTAGLVTDVLASLEESGYVTHTLVLSEHNTSRGQSTLPFRGNRGTSGPLGTGIGFDTLDKALVVWQDPHAAREEGERDERVVESADEKVIKNPHRRVDIIISPWRTVGCAVLGWSADTTFERDLRRYAKSKKHWKFDSSGIRSRENGAVIRAEGPEGVPDGLGWLDAEKRVFDALELDYIPPEERCTG</sequence>
<dbReference type="InterPro" id="IPR029398">
    <property type="entry name" value="PolB_thumb"/>
</dbReference>
<keyword evidence="5" id="KW-0479">Metal-binding</keyword>
<dbReference type="OrthoDB" id="205514at2759"/>
<evidence type="ECO:0000313" key="14">
    <source>
        <dbReference type="EMBL" id="KAF1812516.1"/>
    </source>
</evidence>
<comment type="similarity">
    <text evidence="2 11">Belongs to the DNA polymerase type-X family.</text>
</comment>
<reference evidence="14 16" key="1">
    <citation type="submission" date="2020-01" db="EMBL/GenBank/DDBJ databases">
        <authorList>
            <consortium name="DOE Joint Genome Institute"/>
            <person name="Haridas S."/>
            <person name="Albert R."/>
            <person name="Binder M."/>
            <person name="Bloem J."/>
            <person name="Labutti K."/>
            <person name="Salamov A."/>
            <person name="Andreopoulos B."/>
            <person name="Baker S.E."/>
            <person name="Barry K."/>
            <person name="Bills G."/>
            <person name="Bluhm B.H."/>
            <person name="Cannon C."/>
            <person name="Castanera R."/>
            <person name="Culley D.E."/>
            <person name="Daum C."/>
            <person name="Ezra D."/>
            <person name="Gonzalez J.B."/>
            <person name="Henrissat B."/>
            <person name="Kuo A."/>
            <person name="Liang C."/>
            <person name="Lipzen A."/>
            <person name="Lutzoni F."/>
            <person name="Magnuson J."/>
            <person name="Mondo S."/>
            <person name="Nolan M."/>
            <person name="Ohm R."/>
            <person name="Pangilinan J."/>
            <person name="Park H.-J."/>
            <person name="Ramirez L."/>
            <person name="Alfaro M."/>
            <person name="Sun H."/>
            <person name="Tritt A."/>
            <person name="Yoshinaga Y."/>
            <person name="Zwiers L.-H."/>
            <person name="Turgeon B.G."/>
            <person name="Goodwin S.B."/>
            <person name="Spatafora J.W."/>
            <person name="Crous P.W."/>
            <person name="Grigoriev I.V."/>
        </authorList>
    </citation>
    <scope>NUCLEOTIDE SEQUENCE</scope>
    <source>
        <strain evidence="14 16">CBS 781.70</strain>
    </source>
</reference>
<dbReference type="InterPro" id="IPR022312">
    <property type="entry name" value="DNA_pol_X"/>
</dbReference>
<dbReference type="Pfam" id="PF14791">
    <property type="entry name" value="DNA_pol_B_thumb"/>
    <property type="match status" value="1"/>
</dbReference>
<dbReference type="InterPro" id="IPR043519">
    <property type="entry name" value="NT_sf"/>
</dbReference>
<keyword evidence="8 11" id="KW-0234">DNA repair</keyword>
<dbReference type="FunFam" id="1.10.150.110:FF:000005">
    <property type="entry name" value="DNA polymerase POL4"/>
    <property type="match status" value="1"/>
</dbReference>
<dbReference type="Proteomes" id="UP000504638">
    <property type="component" value="Unplaced"/>
</dbReference>
<feature type="region of interest" description="Disordered" evidence="12">
    <location>
        <begin position="211"/>
        <end position="263"/>
    </location>
</feature>
<keyword evidence="15" id="KW-1185">Reference proteome</keyword>
<dbReference type="EC" id="2.7.7.7" evidence="11"/>
<comment type="catalytic activity">
    <reaction evidence="10 11">
        <text>DNA(n) + a 2'-deoxyribonucleoside 5'-triphosphate = DNA(n+1) + diphosphate</text>
        <dbReference type="Rhea" id="RHEA:22508"/>
        <dbReference type="Rhea" id="RHEA-COMP:17339"/>
        <dbReference type="Rhea" id="RHEA-COMP:17340"/>
        <dbReference type="ChEBI" id="CHEBI:33019"/>
        <dbReference type="ChEBI" id="CHEBI:61560"/>
        <dbReference type="ChEBI" id="CHEBI:173112"/>
        <dbReference type="EC" id="2.7.7.7"/>
    </reaction>
</comment>
<dbReference type="SUPFAM" id="SSF81301">
    <property type="entry name" value="Nucleotidyltransferase"/>
    <property type="match status" value="1"/>
</dbReference>
<evidence type="ECO:0000256" key="3">
    <source>
        <dbReference type="ARBA" id="ARBA00022679"/>
    </source>
</evidence>
<keyword evidence="9 11" id="KW-0539">Nucleus</keyword>
<comment type="function">
    <text evidence="11">DNA polymerase that functions in several pathways of DNA repair. Involved in base excision repair (BER) responsible for repair of lesions that give rise to abasic (AP) sites in DNA. Also contributes to DNA double-strand break repair by non-homologous end joining and homologous recombination. Has both template-dependent and template-independent (terminal transferase) DNA polymerase activities. Has also a 5'-deoxyribose-5-phosphate lyase (dRP lyase) activity.</text>
</comment>
<dbReference type="SMART" id="SM00483">
    <property type="entry name" value="POLXc"/>
    <property type="match status" value="1"/>
</dbReference>
<dbReference type="FunFam" id="3.30.210.10:FF:000005">
    <property type="entry name" value="DNA polymerase IV"/>
    <property type="match status" value="1"/>
</dbReference>
<dbReference type="Gene3D" id="3.30.210.10">
    <property type="entry name" value="DNA polymerase, thumb domain"/>
    <property type="match status" value="1"/>
</dbReference>
<dbReference type="InterPro" id="IPR037160">
    <property type="entry name" value="DNA_Pol_thumb_sf"/>
</dbReference>
<dbReference type="EMBL" id="ML975157">
    <property type="protein sequence ID" value="KAF1812516.1"/>
    <property type="molecule type" value="Genomic_DNA"/>
</dbReference>
<evidence type="ECO:0000256" key="4">
    <source>
        <dbReference type="ARBA" id="ARBA00022695"/>
    </source>
</evidence>
<dbReference type="AlphaFoldDB" id="A0A6G1G3M5"/>
<evidence type="ECO:0000313" key="15">
    <source>
        <dbReference type="Proteomes" id="UP000504638"/>
    </source>
</evidence>
<dbReference type="GO" id="GO:0006303">
    <property type="term" value="P:double-strand break repair via nonhomologous end joining"/>
    <property type="evidence" value="ECO:0007669"/>
    <property type="project" value="TreeGrafter"/>
</dbReference>
<name>A0A6G1G3M5_9PEZI</name>
<dbReference type="Gene3D" id="1.10.150.110">
    <property type="entry name" value="DNA polymerase beta, N-terminal domain-like"/>
    <property type="match status" value="1"/>
</dbReference>
<dbReference type="GO" id="GO:0003677">
    <property type="term" value="F:DNA binding"/>
    <property type="evidence" value="ECO:0007669"/>
    <property type="project" value="UniProtKB-UniRule"/>
</dbReference>
<reference evidence="16" key="3">
    <citation type="submission" date="2025-04" db="UniProtKB">
        <authorList>
            <consortium name="RefSeq"/>
        </authorList>
    </citation>
    <scope>IDENTIFICATION</scope>
    <source>
        <strain evidence="16">CBS 781.70</strain>
    </source>
</reference>
<evidence type="ECO:0000313" key="16">
    <source>
        <dbReference type="RefSeq" id="XP_033534147.1"/>
    </source>
</evidence>
<evidence type="ECO:0000256" key="11">
    <source>
        <dbReference type="RuleBase" id="RU366014"/>
    </source>
</evidence>
<dbReference type="InterPro" id="IPR028207">
    <property type="entry name" value="DNA_pol_B_palm_palm"/>
</dbReference>
<evidence type="ECO:0000256" key="12">
    <source>
        <dbReference type="SAM" id="MobiDB-lite"/>
    </source>
</evidence>